<dbReference type="AlphaFoldDB" id="A0A919XVF5"/>
<name>A0A919XVF5_9BACL</name>
<proteinExistence type="predicted"/>
<sequence length="71" mass="8085">MVSQGFASVRDQKGNIVQELNGGGWYKCDCGDRFLAWGHPHFGNAYVYYATEDAIYFTSGIKWCFCICYKP</sequence>
<gene>
    <name evidence="1" type="ORF">J41TS12_24660</name>
</gene>
<reference evidence="1 2" key="1">
    <citation type="submission" date="2021-03" db="EMBL/GenBank/DDBJ databases">
        <title>Antimicrobial resistance genes in bacteria isolated from Japanese honey, and their potential for conferring macrolide and lincosamide resistance in the American foulbrood pathogen Paenibacillus larvae.</title>
        <authorList>
            <person name="Okamoto M."/>
            <person name="Kumagai M."/>
            <person name="Kanamori H."/>
            <person name="Takamatsu D."/>
        </authorList>
    </citation>
    <scope>NUCLEOTIDE SEQUENCE [LARGE SCALE GENOMIC DNA]</scope>
    <source>
        <strain evidence="1 2">J41TS12</strain>
    </source>
</reference>
<evidence type="ECO:0000313" key="1">
    <source>
        <dbReference type="EMBL" id="GIO37605.1"/>
    </source>
</evidence>
<organism evidence="1 2">
    <name type="scientific">Paenibacillus antibioticophila</name>
    <dbReference type="NCBI Taxonomy" id="1274374"/>
    <lineage>
        <taxon>Bacteria</taxon>
        <taxon>Bacillati</taxon>
        <taxon>Bacillota</taxon>
        <taxon>Bacilli</taxon>
        <taxon>Bacillales</taxon>
        <taxon>Paenibacillaceae</taxon>
        <taxon>Paenibacillus</taxon>
    </lineage>
</organism>
<evidence type="ECO:0008006" key="3">
    <source>
        <dbReference type="Google" id="ProtNLM"/>
    </source>
</evidence>
<dbReference type="Proteomes" id="UP000681162">
    <property type="component" value="Unassembled WGS sequence"/>
</dbReference>
<dbReference type="EMBL" id="BORR01000008">
    <property type="protein sequence ID" value="GIO37605.1"/>
    <property type="molecule type" value="Genomic_DNA"/>
</dbReference>
<accession>A0A919XVF5</accession>
<evidence type="ECO:0000313" key="2">
    <source>
        <dbReference type="Proteomes" id="UP000681162"/>
    </source>
</evidence>
<keyword evidence="2" id="KW-1185">Reference proteome</keyword>
<protein>
    <recommendedName>
        <fullName evidence="3">WG repeat-containing protein</fullName>
    </recommendedName>
</protein>
<comment type="caution">
    <text evidence="1">The sequence shown here is derived from an EMBL/GenBank/DDBJ whole genome shotgun (WGS) entry which is preliminary data.</text>
</comment>